<proteinExistence type="predicted"/>
<gene>
    <name evidence="2" type="ORF">LTR62_003859</name>
</gene>
<reference evidence="2" key="1">
    <citation type="submission" date="2023-08" db="EMBL/GenBank/DDBJ databases">
        <title>Black Yeasts Isolated from many extreme environments.</title>
        <authorList>
            <person name="Coleine C."/>
            <person name="Stajich J.E."/>
            <person name="Selbmann L."/>
        </authorList>
    </citation>
    <scope>NUCLEOTIDE SEQUENCE</scope>
    <source>
        <strain evidence="2">CCFEE 5401</strain>
    </source>
</reference>
<feature type="region of interest" description="Disordered" evidence="1">
    <location>
        <begin position="1"/>
        <end position="40"/>
    </location>
</feature>
<sequence length="248" mass="27025">MATPLRHPAPDCLPEERPRPGTHEAPMQRQPILAISRDQARPLDPMSRLDLFDLTHIDTTLRHLTIFGRVDPRHLAALDSQWANVRNSYQLSTREPLPPPSRFGLPPPGGSGTSASSMSVQASSGAAQSTTSRYETGVTAAGIRGSRPLGQQTQTQTQTQTPARGTAEAGGRQPLSTTDIFRIRTAIESNQILSLNALQLYLGHLDGLAQSRGIQRPPVLTQAQMEGLAENPRARRDWFAEVHRALGL</sequence>
<feature type="compositionally biased region" description="Low complexity" evidence="1">
    <location>
        <begin position="151"/>
        <end position="161"/>
    </location>
</feature>
<dbReference type="EMBL" id="JAVRRL010000028">
    <property type="protein sequence ID" value="KAK5112761.1"/>
    <property type="molecule type" value="Genomic_DNA"/>
</dbReference>
<evidence type="ECO:0000313" key="2">
    <source>
        <dbReference type="EMBL" id="KAK5112761.1"/>
    </source>
</evidence>
<comment type="caution">
    <text evidence="2">The sequence shown here is derived from an EMBL/GenBank/DDBJ whole genome shotgun (WGS) entry which is preliminary data.</text>
</comment>
<feature type="region of interest" description="Disordered" evidence="1">
    <location>
        <begin position="91"/>
        <end position="174"/>
    </location>
</feature>
<dbReference type="AlphaFoldDB" id="A0AAN7TFV5"/>
<evidence type="ECO:0000313" key="3">
    <source>
        <dbReference type="Proteomes" id="UP001310890"/>
    </source>
</evidence>
<name>A0AAN7TFV5_9PEZI</name>
<evidence type="ECO:0000256" key="1">
    <source>
        <dbReference type="SAM" id="MobiDB-lite"/>
    </source>
</evidence>
<protein>
    <submittedName>
        <fullName evidence="2">Uncharacterized protein</fullName>
    </submittedName>
</protein>
<accession>A0AAN7TFV5</accession>
<dbReference type="Proteomes" id="UP001310890">
    <property type="component" value="Unassembled WGS sequence"/>
</dbReference>
<organism evidence="2 3">
    <name type="scientific">Meristemomyces frigidus</name>
    <dbReference type="NCBI Taxonomy" id="1508187"/>
    <lineage>
        <taxon>Eukaryota</taxon>
        <taxon>Fungi</taxon>
        <taxon>Dikarya</taxon>
        <taxon>Ascomycota</taxon>
        <taxon>Pezizomycotina</taxon>
        <taxon>Dothideomycetes</taxon>
        <taxon>Dothideomycetidae</taxon>
        <taxon>Mycosphaerellales</taxon>
        <taxon>Teratosphaeriaceae</taxon>
        <taxon>Meristemomyces</taxon>
    </lineage>
</organism>
<feature type="compositionally biased region" description="Low complexity" evidence="1">
    <location>
        <begin position="113"/>
        <end position="132"/>
    </location>
</feature>
<feature type="compositionally biased region" description="Pro residues" evidence="1">
    <location>
        <begin position="96"/>
        <end position="109"/>
    </location>
</feature>